<dbReference type="AlphaFoldDB" id="A0A0K6HBJ0"/>
<organism evidence="1 2">
    <name type="scientific">Pseudidiomarina woesei</name>
    <dbReference type="NCBI Taxonomy" id="1381080"/>
    <lineage>
        <taxon>Bacteria</taxon>
        <taxon>Pseudomonadati</taxon>
        <taxon>Pseudomonadota</taxon>
        <taxon>Gammaproteobacteria</taxon>
        <taxon>Alteromonadales</taxon>
        <taxon>Idiomarinaceae</taxon>
        <taxon>Pseudidiomarina</taxon>
    </lineage>
</organism>
<dbReference type="Proteomes" id="UP000182598">
    <property type="component" value="Unassembled WGS sequence"/>
</dbReference>
<dbReference type="RefSeq" id="WP_055439705.1">
    <property type="nucleotide sequence ID" value="NZ_CYHB01000008.1"/>
</dbReference>
<dbReference type="Pfam" id="PF07209">
    <property type="entry name" value="DUF1415"/>
    <property type="match status" value="1"/>
</dbReference>
<sequence length="192" mass="21550">MSQNHQTITAQTGRWVNDVIVAHNFCPFARREVEQQTIHYEVADSADRAQQLAQLLQLCQQLDGSPSIATTLFVIPEGVSNFDDFLDLVDVAERLLELEGYDGTYQLATFHPDYQFADSPADDAANYTNRAPYPTLHILREEGLSLALASYNKPERIPERNIDYARAKGADYFAALLENIKADTSANIRAKK</sequence>
<accession>A0A0K6HBJ0</accession>
<name>A0A0K6HBJ0_9GAMM</name>
<dbReference type="OrthoDB" id="277390at2"/>
<dbReference type="EMBL" id="CYHB01000008">
    <property type="protein sequence ID" value="CUA88115.1"/>
    <property type="molecule type" value="Genomic_DNA"/>
</dbReference>
<evidence type="ECO:0008006" key="3">
    <source>
        <dbReference type="Google" id="ProtNLM"/>
    </source>
</evidence>
<proteinExistence type="predicted"/>
<gene>
    <name evidence="1" type="ORF">Ga0061064_2064</name>
</gene>
<keyword evidence="2" id="KW-1185">Reference proteome</keyword>
<protein>
    <recommendedName>
        <fullName evidence="3">DUF1415 domain-containing protein</fullName>
    </recommendedName>
</protein>
<evidence type="ECO:0000313" key="2">
    <source>
        <dbReference type="Proteomes" id="UP000182598"/>
    </source>
</evidence>
<evidence type="ECO:0000313" key="1">
    <source>
        <dbReference type="EMBL" id="CUA88115.1"/>
    </source>
</evidence>
<dbReference type="InterPro" id="IPR009858">
    <property type="entry name" value="DUF1415"/>
</dbReference>
<reference evidence="2" key="1">
    <citation type="submission" date="2015-08" db="EMBL/GenBank/DDBJ databases">
        <authorList>
            <person name="Varghese N."/>
        </authorList>
    </citation>
    <scope>NUCLEOTIDE SEQUENCE [LARGE SCALE GENOMIC DNA]</scope>
    <source>
        <strain evidence="2">DSM 27808</strain>
    </source>
</reference>